<comment type="caution">
    <text evidence="2">The sequence shown here is derived from an EMBL/GenBank/DDBJ whole genome shotgun (WGS) entry which is preliminary data.</text>
</comment>
<dbReference type="Proteomes" id="UP001219518">
    <property type="component" value="Unassembled WGS sequence"/>
</dbReference>
<keyword evidence="3" id="KW-1185">Reference proteome</keyword>
<dbReference type="PANTHER" id="PTHR46579">
    <property type="entry name" value="F5/8 TYPE C DOMAIN-CONTAINING PROTEIN-RELATED"/>
    <property type="match status" value="1"/>
</dbReference>
<gene>
    <name evidence="2" type="ORF">KUF71_003932</name>
</gene>
<feature type="region of interest" description="Disordered" evidence="1">
    <location>
        <begin position="1"/>
        <end position="125"/>
    </location>
</feature>
<feature type="compositionally biased region" description="Low complexity" evidence="1">
    <location>
        <begin position="94"/>
        <end position="105"/>
    </location>
</feature>
<dbReference type="PANTHER" id="PTHR46579:SF1">
    <property type="entry name" value="F5_8 TYPE C DOMAIN-CONTAINING PROTEIN"/>
    <property type="match status" value="1"/>
</dbReference>
<reference evidence="2" key="2">
    <citation type="journal article" date="2023" name="BMC Genomics">
        <title>Pest status, molecular evolution, and epigenetic factors derived from the genome assembly of Frankliniella fusca, a thysanopteran phytovirus vector.</title>
        <authorList>
            <person name="Catto M.A."/>
            <person name="Labadie P.E."/>
            <person name="Jacobson A.L."/>
            <person name="Kennedy G.G."/>
            <person name="Srinivasan R."/>
            <person name="Hunt B.G."/>
        </authorList>
    </citation>
    <scope>NUCLEOTIDE SEQUENCE</scope>
    <source>
        <strain evidence="2">PL_HMW_Pooled</strain>
    </source>
</reference>
<feature type="compositionally biased region" description="Polar residues" evidence="1">
    <location>
        <begin position="26"/>
        <end position="43"/>
    </location>
</feature>
<dbReference type="AlphaFoldDB" id="A0AAE1L7U6"/>
<evidence type="ECO:0000313" key="3">
    <source>
        <dbReference type="Proteomes" id="UP001219518"/>
    </source>
</evidence>
<protein>
    <submittedName>
        <fullName evidence="2">Leucine--tRNA ligase</fullName>
    </submittedName>
</protein>
<sequence>MVKRPHVEQALTRSRANRRRRRSSTGDDNISETSGDGESLHQQNDQDSREYGALPDLSSPEAHSHPPEEEDFGELDDNVPINNSPLAYDTLPNDGDASDGSSEGSSIEDPDDELTALSPRQTSKDLADLKEVLNEEEDDSDLSDNDIETGFGDRDPPLYYAAPITLNESMLSILTLAFTHNLSRSCLDDVLQLVSIHCPSSNVCKDNIRLFRKHFNKSKSLVVKHYYCTTCFETLPGRDKICIRCNEHRGVAFFVEVPILPQLEALYGREGFKNLLMHRFKRSKLGVNTYDDIYDGNIYKTLSARGNILSDANNISFCWHTDGIKLTAASDSELWPFYLTINELPFQERTKPENVLLAGIWFGARKPVPHLFLKGIREDFHSLNKGVQFKVPGASEPVLVRGIVICGVCDLTAKALFLNMSHPSSTFGCQRCKVRSVKEQNQAVYKFQRYPPKRTYQETLLHAEKALKARRSVYGVKGTSALSFVYRPVETTAIDMHDAYIGVSKVLNKVHFSEDHYKHPASLFGFLQLYDRRLCAIKPPYYVEKVPRSYAGFGKEWSPSELKVNLMIYSLPLLQDIMSVFHFEHHMLLVYGLYLLSKDSVTDQDILLASEMLTDYCSRFEDLYGNSFMTSHVHQLIHLPDVVKDFGPLWVTSCAPYHTLNETLRKFSQGSSQEETQVTSAASLFLHVSKLKPVQPGVERPAHKFCEKLSKSGKKLEVHSMYGHFCIVGKLKQCDALPEVTFLALGPLKQSGQKYCVFERILNTRKNILFSSENYDQGSKNISSCVKYQKNNGAFFGKVHSYLRVTECSCEDICRDCDPTLYAIIQKLHTQPAYRAEPGGFIPFIHRCAEMNEYEAVRVECLSYVCFMIEIEDRHDAFVVEPITTGRIE</sequence>
<evidence type="ECO:0000256" key="1">
    <source>
        <dbReference type="SAM" id="MobiDB-lite"/>
    </source>
</evidence>
<organism evidence="2 3">
    <name type="scientific">Frankliniella fusca</name>
    <dbReference type="NCBI Taxonomy" id="407009"/>
    <lineage>
        <taxon>Eukaryota</taxon>
        <taxon>Metazoa</taxon>
        <taxon>Ecdysozoa</taxon>
        <taxon>Arthropoda</taxon>
        <taxon>Hexapoda</taxon>
        <taxon>Insecta</taxon>
        <taxon>Pterygota</taxon>
        <taxon>Neoptera</taxon>
        <taxon>Paraneoptera</taxon>
        <taxon>Thysanoptera</taxon>
        <taxon>Terebrantia</taxon>
        <taxon>Thripoidea</taxon>
        <taxon>Thripidae</taxon>
        <taxon>Frankliniella</taxon>
    </lineage>
</organism>
<reference evidence="2" key="1">
    <citation type="submission" date="2021-07" db="EMBL/GenBank/DDBJ databases">
        <authorList>
            <person name="Catto M.A."/>
            <person name="Jacobson A."/>
            <person name="Kennedy G."/>
            <person name="Labadie P."/>
            <person name="Hunt B.G."/>
            <person name="Srinivasan R."/>
        </authorList>
    </citation>
    <scope>NUCLEOTIDE SEQUENCE</scope>
    <source>
        <strain evidence="2">PL_HMW_Pooled</strain>
        <tissue evidence="2">Head</tissue>
    </source>
</reference>
<name>A0AAE1L7U6_9NEOP</name>
<dbReference type="GO" id="GO:0016874">
    <property type="term" value="F:ligase activity"/>
    <property type="evidence" value="ECO:0007669"/>
    <property type="project" value="UniProtKB-KW"/>
</dbReference>
<accession>A0AAE1L7U6</accession>
<keyword evidence="2" id="KW-0436">Ligase</keyword>
<evidence type="ECO:0000313" key="2">
    <source>
        <dbReference type="EMBL" id="KAK3909500.1"/>
    </source>
</evidence>
<dbReference type="EMBL" id="JAHWGI010000101">
    <property type="protein sequence ID" value="KAK3909500.1"/>
    <property type="molecule type" value="Genomic_DNA"/>
</dbReference>
<proteinExistence type="predicted"/>
<feature type="compositionally biased region" description="Acidic residues" evidence="1">
    <location>
        <begin position="68"/>
        <end position="77"/>
    </location>
</feature>